<organism evidence="3 4">
    <name type="scientific">Solanum stoloniferum</name>
    <dbReference type="NCBI Taxonomy" id="62892"/>
    <lineage>
        <taxon>Eukaryota</taxon>
        <taxon>Viridiplantae</taxon>
        <taxon>Streptophyta</taxon>
        <taxon>Embryophyta</taxon>
        <taxon>Tracheophyta</taxon>
        <taxon>Spermatophyta</taxon>
        <taxon>Magnoliopsida</taxon>
        <taxon>eudicotyledons</taxon>
        <taxon>Gunneridae</taxon>
        <taxon>Pentapetalae</taxon>
        <taxon>asterids</taxon>
        <taxon>lamiids</taxon>
        <taxon>Solanales</taxon>
        <taxon>Solanaceae</taxon>
        <taxon>Solanoideae</taxon>
        <taxon>Solaneae</taxon>
        <taxon>Solanum</taxon>
    </lineage>
</organism>
<keyword evidence="4" id="KW-1185">Reference proteome</keyword>
<dbReference type="PANTHER" id="PTHR31973:SF187">
    <property type="entry name" value="MUTATOR TRANSPOSASE MUDRA PROTEIN"/>
    <property type="match status" value="1"/>
</dbReference>
<dbReference type="EMBL" id="JBJKTR010000009">
    <property type="protein sequence ID" value="KAL3358882.1"/>
    <property type="molecule type" value="Genomic_DNA"/>
</dbReference>
<dbReference type="PANTHER" id="PTHR31973">
    <property type="entry name" value="POLYPROTEIN, PUTATIVE-RELATED"/>
    <property type="match status" value="1"/>
</dbReference>
<feature type="domain" description="MULE transposase" evidence="2">
    <location>
        <begin position="252"/>
        <end position="302"/>
    </location>
</feature>
<dbReference type="Pfam" id="PF03108">
    <property type="entry name" value="DBD_Tnp_Mut"/>
    <property type="match status" value="1"/>
</dbReference>
<dbReference type="InterPro" id="IPR018289">
    <property type="entry name" value="MULE_transposase_dom"/>
</dbReference>
<evidence type="ECO:0000313" key="3">
    <source>
        <dbReference type="EMBL" id="KAL3358883.1"/>
    </source>
</evidence>
<dbReference type="Pfam" id="PF10551">
    <property type="entry name" value="MULE"/>
    <property type="match status" value="1"/>
</dbReference>
<evidence type="ECO:0008006" key="5">
    <source>
        <dbReference type="Google" id="ProtNLM"/>
    </source>
</evidence>
<name>A0ABD2TRI0_9SOLN</name>
<proteinExistence type="predicted"/>
<sequence>MLPELPSHTQEKDCIISDDELMSLHGDSDDDNPKRSIIFNPGKDLEDPTFEFLINMIFSNSKEFKWDVEVHAVMKKKDIKFLKNETQRSRAICKVPNCKWFIFASKANQDEPFQIKTIGPDHEYGNQRDNKTIDSGFLAKKYIEDFRINPSWGVKEFQAHIMRTHKCTLSRYQSYRAKKKATKLITGTKEEQFNMLWDYCAELRRSNSGTTCILKMDDNPTMMVRGKKRFLRLYICHAATKQGFLAGCRPIIGVDGCHLKGHQKGGQLLTSVGVDGNNNMYPVAFAVVEGELKETWHWFLTLLDEDLRISQILVRGLLFQISKRV</sequence>
<gene>
    <name evidence="3" type="ORF">AABB24_015792</name>
</gene>
<evidence type="ECO:0000259" key="1">
    <source>
        <dbReference type="Pfam" id="PF03108"/>
    </source>
</evidence>
<accession>A0ABD2TRI0</accession>
<protein>
    <recommendedName>
        <fullName evidence="5">Transposase MuDR plant domain-containing protein</fullName>
    </recommendedName>
</protein>
<dbReference type="Proteomes" id="UP001627284">
    <property type="component" value="Unassembled WGS sequence"/>
</dbReference>
<dbReference type="InterPro" id="IPR004332">
    <property type="entry name" value="Transposase_MuDR"/>
</dbReference>
<evidence type="ECO:0000313" key="4">
    <source>
        <dbReference type="Proteomes" id="UP001627284"/>
    </source>
</evidence>
<feature type="domain" description="Transposase MuDR plant" evidence="1">
    <location>
        <begin position="57"/>
        <end position="115"/>
    </location>
</feature>
<reference evidence="3 4" key="1">
    <citation type="submission" date="2024-05" db="EMBL/GenBank/DDBJ databases">
        <title>De novo assembly of an allotetraploid wild potato.</title>
        <authorList>
            <person name="Hosaka A.J."/>
        </authorList>
    </citation>
    <scope>NUCLEOTIDE SEQUENCE [LARGE SCALE GENOMIC DNA]</scope>
    <source>
        <tissue evidence="3">Young leaves</tissue>
    </source>
</reference>
<dbReference type="AlphaFoldDB" id="A0ABD2TRI0"/>
<comment type="caution">
    <text evidence="3">The sequence shown here is derived from an EMBL/GenBank/DDBJ whole genome shotgun (WGS) entry which is preliminary data.</text>
</comment>
<dbReference type="EMBL" id="JBJKTR010000009">
    <property type="protein sequence ID" value="KAL3358883.1"/>
    <property type="molecule type" value="Genomic_DNA"/>
</dbReference>
<evidence type="ECO:0000259" key="2">
    <source>
        <dbReference type="Pfam" id="PF10551"/>
    </source>
</evidence>